<evidence type="ECO:0000259" key="1">
    <source>
        <dbReference type="Pfam" id="PF00534"/>
    </source>
</evidence>
<dbReference type="InterPro" id="IPR001296">
    <property type="entry name" value="Glyco_trans_1"/>
</dbReference>
<dbReference type="Gene3D" id="3.40.50.2000">
    <property type="entry name" value="Glycogen Phosphorylase B"/>
    <property type="match status" value="2"/>
</dbReference>
<comment type="caution">
    <text evidence="2">The sequence shown here is derived from an EMBL/GenBank/DDBJ whole genome shotgun (WGS) entry which is preliminary data.</text>
</comment>
<dbReference type="EC" id="2.4.-.-" evidence="2"/>
<sequence length="361" mass="41273">MQVALSFINECRKFPEHEYHVWVGPGVAKSLVPEAFPANFSFSFFDFGIIHFKKVKTIQRTLAPLEAKIQPDIIIATSGPSYFHSVAPQIIGFNLPLYIYPESPFVKELSWKAKIKLRLKKMVHYYYFKRDATAYVVQTDDVNVRVRKALHTSNVHTVTNTFNNYFLSTKTFPNRLPEKEEGEIRLLTLTSYYSHKNLELIPMVAKELEKNGFSQVRFVLTLAAHDFKQHIEAHPGIINVGPIKPEECPSLYRECDVLFLPTLAECFSASYAEAMITEKPIITTDLGFARSICGEAALYFEAKNPKSAAKTIQHLLAHRSLWKQLTDNGKKELEKFDSAEVRAKKYIDLCQQYATLSKHNS</sequence>
<keyword evidence="2" id="KW-0808">Transferase</keyword>
<dbReference type="PANTHER" id="PTHR46401">
    <property type="entry name" value="GLYCOSYLTRANSFERASE WBBK-RELATED"/>
    <property type="match status" value="1"/>
</dbReference>
<feature type="domain" description="Glycosyl transferase family 1" evidence="1">
    <location>
        <begin position="179"/>
        <end position="331"/>
    </location>
</feature>
<dbReference type="RefSeq" id="WP_283239375.1">
    <property type="nucleotide sequence ID" value="NZ_JASGBP010000005.1"/>
</dbReference>
<dbReference type="Pfam" id="PF00534">
    <property type="entry name" value="Glycos_transf_1"/>
    <property type="match status" value="1"/>
</dbReference>
<dbReference type="EMBL" id="JASGBP010000005">
    <property type="protein sequence ID" value="MDI9257700.1"/>
    <property type="molecule type" value="Genomic_DNA"/>
</dbReference>
<keyword evidence="3" id="KW-1185">Reference proteome</keyword>
<dbReference type="GO" id="GO:0016757">
    <property type="term" value="F:glycosyltransferase activity"/>
    <property type="evidence" value="ECO:0007669"/>
    <property type="project" value="UniProtKB-KW"/>
</dbReference>
<evidence type="ECO:0000313" key="3">
    <source>
        <dbReference type="Proteomes" id="UP001230035"/>
    </source>
</evidence>
<evidence type="ECO:0000313" key="2">
    <source>
        <dbReference type="EMBL" id="MDI9257700.1"/>
    </source>
</evidence>
<accession>A0ABT6XRS4</accession>
<keyword evidence="2" id="KW-0328">Glycosyltransferase</keyword>
<name>A0ABT6XRS4_9FLAO</name>
<proteinExistence type="predicted"/>
<organism evidence="2 3">
    <name type="scientific">Flavobacterium sedimenticola</name>
    <dbReference type="NCBI Taxonomy" id="3043286"/>
    <lineage>
        <taxon>Bacteria</taxon>
        <taxon>Pseudomonadati</taxon>
        <taxon>Bacteroidota</taxon>
        <taxon>Flavobacteriia</taxon>
        <taxon>Flavobacteriales</taxon>
        <taxon>Flavobacteriaceae</taxon>
        <taxon>Flavobacterium</taxon>
    </lineage>
</organism>
<reference evidence="2 3" key="1">
    <citation type="submission" date="2023-05" db="EMBL/GenBank/DDBJ databases">
        <title>Flavobacterium sedimenti sp. nov., isolated from the sediment.</title>
        <authorList>
            <person name="Wu N."/>
        </authorList>
    </citation>
    <scope>NUCLEOTIDE SEQUENCE [LARGE SCALE GENOMIC DNA]</scope>
    <source>
        <strain evidence="2 3">YZ-48</strain>
    </source>
</reference>
<gene>
    <name evidence="2" type="ORF">QHT84_09770</name>
</gene>
<protein>
    <submittedName>
        <fullName evidence="2">Glycosyltransferase family 4 protein</fullName>
        <ecNumber evidence="2">2.4.-.-</ecNumber>
    </submittedName>
</protein>
<dbReference type="CDD" id="cd03801">
    <property type="entry name" value="GT4_PimA-like"/>
    <property type="match status" value="1"/>
</dbReference>
<dbReference type="PANTHER" id="PTHR46401:SF8">
    <property type="entry name" value="BLL6006 PROTEIN"/>
    <property type="match status" value="1"/>
</dbReference>
<dbReference type="SUPFAM" id="SSF53756">
    <property type="entry name" value="UDP-Glycosyltransferase/glycogen phosphorylase"/>
    <property type="match status" value="1"/>
</dbReference>
<dbReference type="Proteomes" id="UP001230035">
    <property type="component" value="Unassembled WGS sequence"/>
</dbReference>